<reference evidence="4 5" key="1">
    <citation type="submission" date="2024-09" db="EMBL/GenBank/DDBJ databases">
        <authorList>
            <person name="Sun Q."/>
            <person name="Mori K."/>
        </authorList>
    </citation>
    <scope>NUCLEOTIDE SEQUENCE [LARGE SCALE GENOMIC DNA]</scope>
    <source>
        <strain evidence="4 5">JCM 3028</strain>
    </source>
</reference>
<dbReference type="EMBL" id="JBHMBS010000008">
    <property type="protein sequence ID" value="MFB9677702.1"/>
    <property type="molecule type" value="Genomic_DNA"/>
</dbReference>
<proteinExistence type="inferred from homology"/>
<comment type="caution">
    <text evidence="4">The sequence shown here is derived from an EMBL/GenBank/DDBJ whole genome shotgun (WGS) entry which is preliminary data.</text>
</comment>
<dbReference type="InterPro" id="IPR042070">
    <property type="entry name" value="PucR_C-HTH_sf"/>
</dbReference>
<evidence type="ECO:0000259" key="2">
    <source>
        <dbReference type="Pfam" id="PF13556"/>
    </source>
</evidence>
<comment type="similarity">
    <text evidence="1">Belongs to the CdaR family.</text>
</comment>
<gene>
    <name evidence="4" type="ORF">ACFFRH_19665</name>
</gene>
<dbReference type="PANTHER" id="PTHR33744:SF17">
    <property type="entry name" value="CONSERVED PROTEIN"/>
    <property type="match status" value="1"/>
</dbReference>
<sequence length="186" mass="19926">MACVGGFRRWSRCVRPTEFWSPPELPTALHSAASRLLDNTGNGHRVVVGVGPAVPTLAEVTLSYRGAVQAARVADTVPLFRPVAEFGKLGVYGLLAGLPSDRLPGQLDSMVGRLLGTDSILFATGELLLGRVGDVRTVADALSVHRASIYPRLRQIEQVTGVDLADGEQRPALHLGIKVARMQRLV</sequence>
<dbReference type="Pfam" id="PF17853">
    <property type="entry name" value="GGDEF_2"/>
    <property type="match status" value="1"/>
</dbReference>
<dbReference type="PANTHER" id="PTHR33744">
    <property type="entry name" value="CARBOHYDRATE DIACID REGULATOR"/>
    <property type="match status" value="1"/>
</dbReference>
<accession>A0ABV5TF95</accession>
<evidence type="ECO:0000259" key="3">
    <source>
        <dbReference type="Pfam" id="PF17853"/>
    </source>
</evidence>
<organism evidence="4 5">
    <name type="scientific">Streptosporangium vulgare</name>
    <dbReference type="NCBI Taxonomy" id="46190"/>
    <lineage>
        <taxon>Bacteria</taxon>
        <taxon>Bacillati</taxon>
        <taxon>Actinomycetota</taxon>
        <taxon>Actinomycetes</taxon>
        <taxon>Streptosporangiales</taxon>
        <taxon>Streptosporangiaceae</taxon>
        <taxon>Streptosporangium</taxon>
    </lineage>
</organism>
<dbReference type="InterPro" id="IPR025736">
    <property type="entry name" value="PucR_C-HTH_dom"/>
</dbReference>
<evidence type="ECO:0000256" key="1">
    <source>
        <dbReference type="ARBA" id="ARBA00006754"/>
    </source>
</evidence>
<keyword evidence="5" id="KW-1185">Reference proteome</keyword>
<name>A0ABV5TF95_9ACTN</name>
<protein>
    <submittedName>
        <fullName evidence="4">PucR family transcriptional regulator</fullName>
    </submittedName>
</protein>
<evidence type="ECO:0000313" key="4">
    <source>
        <dbReference type="EMBL" id="MFB9677702.1"/>
    </source>
</evidence>
<dbReference type="InterPro" id="IPR041522">
    <property type="entry name" value="CdaR_GGDEF"/>
</dbReference>
<dbReference type="RefSeq" id="WP_344743576.1">
    <property type="nucleotide sequence ID" value="NZ_BAAAWW010000026.1"/>
</dbReference>
<feature type="domain" description="PucR C-terminal helix-turn-helix" evidence="2">
    <location>
        <begin position="130"/>
        <end position="178"/>
    </location>
</feature>
<dbReference type="Proteomes" id="UP001589610">
    <property type="component" value="Unassembled WGS sequence"/>
</dbReference>
<feature type="domain" description="CdaR GGDEF-like" evidence="3">
    <location>
        <begin position="22"/>
        <end position="73"/>
    </location>
</feature>
<dbReference type="Gene3D" id="1.10.10.2840">
    <property type="entry name" value="PucR C-terminal helix-turn-helix domain"/>
    <property type="match status" value="1"/>
</dbReference>
<dbReference type="InterPro" id="IPR051448">
    <property type="entry name" value="CdaR-like_regulators"/>
</dbReference>
<dbReference type="Pfam" id="PF13556">
    <property type="entry name" value="HTH_30"/>
    <property type="match status" value="1"/>
</dbReference>
<evidence type="ECO:0000313" key="5">
    <source>
        <dbReference type="Proteomes" id="UP001589610"/>
    </source>
</evidence>